<evidence type="ECO:0000256" key="8">
    <source>
        <dbReference type="ARBA" id="ARBA00023224"/>
    </source>
</evidence>
<sequence length="233" mass="24816">MSSLALCTLGPPNLSLRPCELELLGSLPLDAKGPAAWGSLLGPALSLVLPVVYALICGCGVMANGLVISIVLSCKHKLVSDVYILNLAMADLLFLVRAKGLENKGIREQFWSIAQGLRDTFIINQLVQERGWIFRDFLCRAVTTIDLNNQFTSVAIVAMLCVDRPNDFTQPPCNPHQTGWSCSDHLLAALEANDPSHAAGPGSPRGHPSQAQLPGAQASPSKDMAGVKVPSPL</sequence>
<dbReference type="PANTHER" id="PTHR24229">
    <property type="entry name" value="NEUROPEPTIDES RECEPTOR"/>
    <property type="match status" value="1"/>
</dbReference>
<dbReference type="Gene3D" id="1.20.1070.10">
    <property type="entry name" value="Rhodopsin 7-helix transmembrane proteins"/>
    <property type="match status" value="1"/>
</dbReference>
<dbReference type="GO" id="GO:0004930">
    <property type="term" value="F:G protein-coupled receptor activity"/>
    <property type="evidence" value="ECO:0007669"/>
    <property type="project" value="UniProtKB-KW"/>
</dbReference>
<evidence type="ECO:0000256" key="4">
    <source>
        <dbReference type="ARBA" id="ARBA00022989"/>
    </source>
</evidence>
<keyword evidence="12" id="KW-0527">Neuropeptide</keyword>
<evidence type="ECO:0000256" key="2">
    <source>
        <dbReference type="ARBA" id="ARBA00022475"/>
    </source>
</evidence>
<keyword evidence="7 12" id="KW-0675">Receptor</keyword>
<evidence type="ECO:0000256" key="7">
    <source>
        <dbReference type="ARBA" id="ARBA00023170"/>
    </source>
</evidence>
<dbReference type="GO" id="GO:0042923">
    <property type="term" value="F:neuropeptide binding"/>
    <property type="evidence" value="ECO:0007669"/>
    <property type="project" value="TreeGrafter"/>
</dbReference>
<evidence type="ECO:0000256" key="9">
    <source>
        <dbReference type="SAM" id="MobiDB-lite"/>
    </source>
</evidence>
<feature type="transmembrane region" description="Helical" evidence="10">
    <location>
        <begin position="47"/>
        <end position="71"/>
    </location>
</feature>
<keyword evidence="13" id="KW-1185">Reference proteome</keyword>
<dbReference type="SUPFAM" id="SSF81321">
    <property type="entry name" value="Family A G protein-coupled receptor-like"/>
    <property type="match status" value="1"/>
</dbReference>
<name>M7B3G3_CHEMY</name>
<comment type="subcellular location">
    <subcellularLocation>
        <location evidence="1">Cell membrane</location>
        <topology evidence="1">Multi-pass membrane protein</topology>
    </subcellularLocation>
</comment>
<dbReference type="GO" id="GO:0005886">
    <property type="term" value="C:plasma membrane"/>
    <property type="evidence" value="ECO:0007669"/>
    <property type="project" value="UniProtKB-SubCell"/>
</dbReference>
<dbReference type="Pfam" id="PF00001">
    <property type="entry name" value="7tm_1"/>
    <property type="match status" value="1"/>
</dbReference>
<dbReference type="PANTHER" id="PTHR24229:SF108">
    <property type="entry name" value="MELANIN CONCENTRATING HORMONE RECEPTOR 2B"/>
    <property type="match status" value="1"/>
</dbReference>
<evidence type="ECO:0000259" key="11">
    <source>
        <dbReference type="PROSITE" id="PS50262"/>
    </source>
</evidence>
<gene>
    <name evidence="12" type="ORF">UY3_12866</name>
</gene>
<evidence type="ECO:0000313" key="12">
    <source>
        <dbReference type="EMBL" id="EMP30030.1"/>
    </source>
</evidence>
<evidence type="ECO:0000256" key="3">
    <source>
        <dbReference type="ARBA" id="ARBA00022692"/>
    </source>
</evidence>
<dbReference type="PROSITE" id="PS50262">
    <property type="entry name" value="G_PROTEIN_RECEP_F1_2"/>
    <property type="match status" value="1"/>
</dbReference>
<accession>M7B3G3</accession>
<proteinExistence type="predicted"/>
<dbReference type="EMBL" id="KB552459">
    <property type="protein sequence ID" value="EMP30030.1"/>
    <property type="molecule type" value="Genomic_DNA"/>
</dbReference>
<feature type="region of interest" description="Disordered" evidence="9">
    <location>
        <begin position="193"/>
        <end position="233"/>
    </location>
</feature>
<evidence type="ECO:0000256" key="6">
    <source>
        <dbReference type="ARBA" id="ARBA00023136"/>
    </source>
</evidence>
<keyword evidence="3 10" id="KW-0812">Transmembrane</keyword>
<evidence type="ECO:0000256" key="1">
    <source>
        <dbReference type="ARBA" id="ARBA00004651"/>
    </source>
</evidence>
<reference evidence="13" key="1">
    <citation type="journal article" date="2013" name="Nat. Genet.">
        <title>The draft genomes of soft-shell turtle and green sea turtle yield insights into the development and evolution of the turtle-specific body plan.</title>
        <authorList>
            <person name="Wang Z."/>
            <person name="Pascual-Anaya J."/>
            <person name="Zadissa A."/>
            <person name="Li W."/>
            <person name="Niimura Y."/>
            <person name="Huang Z."/>
            <person name="Li C."/>
            <person name="White S."/>
            <person name="Xiong Z."/>
            <person name="Fang D."/>
            <person name="Wang B."/>
            <person name="Ming Y."/>
            <person name="Chen Y."/>
            <person name="Zheng Y."/>
            <person name="Kuraku S."/>
            <person name="Pignatelli M."/>
            <person name="Herrero J."/>
            <person name="Beal K."/>
            <person name="Nozawa M."/>
            <person name="Li Q."/>
            <person name="Wang J."/>
            <person name="Zhang H."/>
            <person name="Yu L."/>
            <person name="Shigenobu S."/>
            <person name="Wang J."/>
            <person name="Liu J."/>
            <person name="Flicek P."/>
            <person name="Searle S."/>
            <person name="Wang J."/>
            <person name="Kuratani S."/>
            <person name="Yin Y."/>
            <person name="Aken B."/>
            <person name="Zhang G."/>
            <person name="Irie N."/>
        </authorList>
    </citation>
    <scope>NUCLEOTIDE SEQUENCE [LARGE SCALE GENOMIC DNA]</scope>
</reference>
<evidence type="ECO:0000256" key="5">
    <source>
        <dbReference type="ARBA" id="ARBA00023040"/>
    </source>
</evidence>
<dbReference type="Proteomes" id="UP000031443">
    <property type="component" value="Unassembled WGS sequence"/>
</dbReference>
<dbReference type="STRING" id="8469.M7B3G3"/>
<keyword evidence="4 10" id="KW-1133">Transmembrane helix</keyword>
<organism evidence="12 13">
    <name type="scientific">Chelonia mydas</name>
    <name type="common">Green sea-turtle</name>
    <name type="synonym">Chelonia agassizi</name>
    <dbReference type="NCBI Taxonomy" id="8469"/>
    <lineage>
        <taxon>Eukaryota</taxon>
        <taxon>Metazoa</taxon>
        <taxon>Chordata</taxon>
        <taxon>Craniata</taxon>
        <taxon>Vertebrata</taxon>
        <taxon>Euteleostomi</taxon>
        <taxon>Archelosauria</taxon>
        <taxon>Testudinata</taxon>
        <taxon>Testudines</taxon>
        <taxon>Cryptodira</taxon>
        <taxon>Durocryptodira</taxon>
        <taxon>Americhelydia</taxon>
        <taxon>Chelonioidea</taxon>
        <taxon>Cheloniidae</taxon>
        <taxon>Chelonia</taxon>
    </lineage>
</organism>
<dbReference type="AlphaFoldDB" id="M7B3G3"/>
<dbReference type="InterPro" id="IPR000276">
    <property type="entry name" value="GPCR_Rhodpsn"/>
</dbReference>
<keyword evidence="6 10" id="KW-0472">Membrane</keyword>
<evidence type="ECO:0000313" key="13">
    <source>
        <dbReference type="Proteomes" id="UP000031443"/>
    </source>
</evidence>
<keyword evidence="2" id="KW-1003">Cell membrane</keyword>
<dbReference type="GO" id="GO:0007218">
    <property type="term" value="P:neuropeptide signaling pathway"/>
    <property type="evidence" value="ECO:0007669"/>
    <property type="project" value="UniProtKB-KW"/>
</dbReference>
<keyword evidence="8" id="KW-0807">Transducer</keyword>
<dbReference type="GO" id="GO:0043005">
    <property type="term" value="C:neuron projection"/>
    <property type="evidence" value="ECO:0007669"/>
    <property type="project" value="TreeGrafter"/>
</dbReference>
<keyword evidence="5" id="KW-0297">G-protein coupled receptor</keyword>
<dbReference type="PRINTS" id="PR00237">
    <property type="entry name" value="GPCRRHODOPSN"/>
</dbReference>
<dbReference type="InterPro" id="IPR017452">
    <property type="entry name" value="GPCR_Rhodpsn_7TM"/>
</dbReference>
<protein>
    <submittedName>
        <fullName evidence="12">Neuropeptides B/W receptor type 2</fullName>
    </submittedName>
</protein>
<evidence type="ECO:0000256" key="10">
    <source>
        <dbReference type="SAM" id="Phobius"/>
    </source>
</evidence>
<feature type="domain" description="G-protein coupled receptors family 1 profile" evidence="11">
    <location>
        <begin position="63"/>
        <end position="164"/>
    </location>
</feature>